<comment type="similarity">
    <text evidence="4">Belongs to the HflD family.</text>
</comment>
<dbReference type="PANTHER" id="PTHR38100:SF1">
    <property type="entry name" value="HIGH FREQUENCY LYSOGENIZATION PROTEIN HFLD"/>
    <property type="match status" value="1"/>
</dbReference>
<proteinExistence type="inferred from homology"/>
<gene>
    <name evidence="4" type="primary">hflD</name>
    <name evidence="5" type="ORF">CXB77_04190</name>
</gene>
<dbReference type="NCBIfam" id="NF001246">
    <property type="entry name" value="PRK00218.1-2"/>
    <property type="match status" value="1"/>
</dbReference>
<dbReference type="HAMAP" id="MF_00695">
    <property type="entry name" value="HflD_protein"/>
    <property type="match status" value="1"/>
</dbReference>
<accession>A0A2S7XUP0</accession>
<dbReference type="OrthoDB" id="9788031at2"/>
<comment type="caution">
    <text evidence="5">The sequence shown here is derived from an EMBL/GenBank/DDBJ whole genome shotgun (WGS) entry which is preliminary data.</text>
</comment>
<keyword evidence="1 4" id="KW-1003">Cell membrane</keyword>
<sequence>MLHDDLATVTALAGVYQAIDAVIHIAREGKMETAIVEPCIYSLFQIDAVNVDAVFGAPGAVMPGARKLIAQLTGMPERNLEVTRYAIHLMRLERNLSRHPELRKRIGAGIEAAENKRDHFGLLHTNVLAHFADLYQETLSQLKPRILIRGEAVYLRDSDHQQRIRALLLAGVRAAMLWQQVGGSRWHILFKNKQILHDAQQYLERYAG</sequence>
<comment type="subcellular location">
    <subcellularLocation>
        <location evidence="4">Cytoplasm</location>
    </subcellularLocation>
    <subcellularLocation>
        <location evidence="4">Cell membrane</location>
        <topology evidence="4">Peripheral membrane protein</topology>
        <orientation evidence="4">Cytoplasmic side</orientation>
    </subcellularLocation>
</comment>
<dbReference type="Gene3D" id="1.10.3890.10">
    <property type="entry name" value="HflD-like"/>
    <property type="match status" value="1"/>
</dbReference>
<dbReference type="EMBL" id="PPGH01000018">
    <property type="protein sequence ID" value="PQJ97233.1"/>
    <property type="molecule type" value="Genomic_DNA"/>
</dbReference>
<evidence type="ECO:0000256" key="3">
    <source>
        <dbReference type="ARBA" id="ARBA00023136"/>
    </source>
</evidence>
<dbReference type="RefSeq" id="WP_105072901.1">
    <property type="nucleotide sequence ID" value="NZ_PPGH01000018.1"/>
</dbReference>
<name>A0A2S7XUP0_9GAMM</name>
<dbReference type="Pfam" id="PF04356">
    <property type="entry name" value="DUF489"/>
    <property type="match status" value="1"/>
</dbReference>
<dbReference type="InterPro" id="IPR007451">
    <property type="entry name" value="HflD"/>
</dbReference>
<keyword evidence="2 4" id="KW-0963">Cytoplasm</keyword>
<evidence type="ECO:0000313" key="5">
    <source>
        <dbReference type="EMBL" id="PQJ97233.1"/>
    </source>
</evidence>
<reference evidence="5 6" key="1">
    <citation type="submission" date="2018-01" db="EMBL/GenBank/DDBJ databases">
        <title>The complete genome sequence of Chromatium okenii LaCa, a purple sulfur bacterium with a turbulent life.</title>
        <authorList>
            <person name="Luedin S.M."/>
            <person name="Liechti N."/>
            <person name="Storelli N."/>
            <person name="Danza F."/>
            <person name="Wittwer M."/>
            <person name="Pothier J.F."/>
            <person name="Tonolla M.A."/>
        </authorList>
    </citation>
    <scope>NUCLEOTIDE SEQUENCE [LARGE SCALE GENOMIC DNA]</scope>
    <source>
        <strain evidence="5 6">LaCa</strain>
    </source>
</reference>
<dbReference type="InterPro" id="IPR035932">
    <property type="entry name" value="HflD-like_sf"/>
</dbReference>
<evidence type="ECO:0000256" key="4">
    <source>
        <dbReference type="HAMAP-Rule" id="MF_00695"/>
    </source>
</evidence>
<keyword evidence="6" id="KW-1185">Reference proteome</keyword>
<evidence type="ECO:0000256" key="2">
    <source>
        <dbReference type="ARBA" id="ARBA00022490"/>
    </source>
</evidence>
<dbReference type="PANTHER" id="PTHR38100">
    <property type="entry name" value="HIGH FREQUENCY LYSOGENIZATION PROTEIN HFLD"/>
    <property type="match status" value="1"/>
</dbReference>
<keyword evidence="3 4" id="KW-0472">Membrane</keyword>
<protein>
    <recommendedName>
        <fullName evidence="4">High frequency lysogenization protein HflD homolog</fullName>
    </recommendedName>
</protein>
<organism evidence="5 6">
    <name type="scientific">Chromatium okenii</name>
    <dbReference type="NCBI Taxonomy" id="61644"/>
    <lineage>
        <taxon>Bacteria</taxon>
        <taxon>Pseudomonadati</taxon>
        <taxon>Pseudomonadota</taxon>
        <taxon>Gammaproteobacteria</taxon>
        <taxon>Chromatiales</taxon>
        <taxon>Chromatiaceae</taxon>
        <taxon>Chromatium</taxon>
    </lineage>
</organism>
<dbReference type="GO" id="GO:0005737">
    <property type="term" value="C:cytoplasm"/>
    <property type="evidence" value="ECO:0007669"/>
    <property type="project" value="UniProtKB-SubCell"/>
</dbReference>
<dbReference type="GO" id="GO:0005886">
    <property type="term" value="C:plasma membrane"/>
    <property type="evidence" value="ECO:0007669"/>
    <property type="project" value="UniProtKB-SubCell"/>
</dbReference>
<dbReference type="AlphaFoldDB" id="A0A2S7XUP0"/>
<evidence type="ECO:0000313" key="6">
    <source>
        <dbReference type="Proteomes" id="UP000239936"/>
    </source>
</evidence>
<evidence type="ECO:0000256" key="1">
    <source>
        <dbReference type="ARBA" id="ARBA00022475"/>
    </source>
</evidence>
<dbReference type="SUPFAM" id="SSF101322">
    <property type="entry name" value="YcfC-like"/>
    <property type="match status" value="1"/>
</dbReference>
<dbReference type="Proteomes" id="UP000239936">
    <property type="component" value="Unassembled WGS sequence"/>
</dbReference>